<evidence type="ECO:0000313" key="5">
    <source>
        <dbReference type="Proteomes" id="UP000593591"/>
    </source>
</evidence>
<protein>
    <recommendedName>
        <fullName evidence="1">DUF8091 domain-containing protein</fullName>
    </recommendedName>
</protein>
<dbReference type="EMBL" id="JACHFR010000001">
    <property type="protein sequence ID" value="MBB5217981.1"/>
    <property type="molecule type" value="Genomic_DNA"/>
</dbReference>
<evidence type="ECO:0000313" key="3">
    <source>
        <dbReference type="EMBL" id="QOS40303.1"/>
    </source>
</evidence>
<proteinExistence type="predicted"/>
<feature type="domain" description="DUF8091" evidence="1">
    <location>
        <begin position="9"/>
        <end position="170"/>
    </location>
</feature>
<sequence>MINTLNESHLHEKIKKIYACEYSAVTEHKIESYIADVYSQKNGIFEIQTGSFSHLRHKIEFYLSKKYRITVVFPFAQEKTILTKNKTGEIISKRKSPQHKNYYTCFRELTSLVSFILNPNFSIHLLPCTVIEERTAEKEKVQTKNNSRRFLKDYTKTGKKLESTGKTYILKTKQDYRNLLGTLKDKDFTFADLKETLKNEKISIKERNLRSFVWVLEKTGIIHRAGTDGKKIIYSAKKI</sequence>
<dbReference type="Proteomes" id="UP000578697">
    <property type="component" value="Unassembled WGS sequence"/>
</dbReference>
<dbReference type="Proteomes" id="UP000593591">
    <property type="component" value="Chromosome"/>
</dbReference>
<reference evidence="2 4" key="2">
    <citation type="submission" date="2020-08" db="EMBL/GenBank/DDBJ databases">
        <title>Genomic Encyclopedia of Type Strains, Phase IV (KMG-IV): sequencing the most valuable type-strain genomes for metagenomic binning, comparative biology and taxonomic classification.</title>
        <authorList>
            <person name="Goeker M."/>
        </authorList>
    </citation>
    <scope>NUCLEOTIDE SEQUENCE [LARGE SCALE GENOMIC DNA]</scope>
    <source>
        <strain evidence="2 4">DSM 103679</strain>
    </source>
</reference>
<organism evidence="2 4">
    <name type="scientific">Treponema rectale</name>
    <dbReference type="NCBI Taxonomy" id="744512"/>
    <lineage>
        <taxon>Bacteria</taxon>
        <taxon>Pseudomonadati</taxon>
        <taxon>Spirochaetota</taxon>
        <taxon>Spirochaetia</taxon>
        <taxon>Spirochaetales</taxon>
        <taxon>Treponemataceae</taxon>
        <taxon>Treponema</taxon>
    </lineage>
</organism>
<evidence type="ECO:0000313" key="4">
    <source>
        <dbReference type="Proteomes" id="UP000578697"/>
    </source>
</evidence>
<dbReference type="KEGG" id="trc:DYE49_07470"/>
<dbReference type="Pfam" id="PF26351">
    <property type="entry name" value="DUF8091"/>
    <property type="match status" value="1"/>
</dbReference>
<reference evidence="3 5" key="1">
    <citation type="submission" date="2018-08" db="EMBL/GenBank/DDBJ databases">
        <title>The first complete genome of Treponema rectale (CHPAT), a commensal spirochete of the bovine rectum.</title>
        <authorList>
            <person name="Staton G.J."/>
            <person name="Clegg S.R."/>
            <person name="Carter S.D."/>
            <person name="Radford A.D."/>
            <person name="Darby A."/>
            <person name="Hall N."/>
            <person name="Birtles R.J."/>
            <person name="Evans N.J."/>
        </authorList>
    </citation>
    <scope>NUCLEOTIDE SEQUENCE [LARGE SCALE GENOMIC DNA]</scope>
    <source>
        <strain evidence="3 5">CHPA</strain>
    </source>
</reference>
<name>A0A840SEV9_9SPIR</name>
<dbReference type="InterPro" id="IPR058404">
    <property type="entry name" value="DUF8091"/>
</dbReference>
<evidence type="ECO:0000259" key="1">
    <source>
        <dbReference type="Pfam" id="PF26351"/>
    </source>
</evidence>
<dbReference type="AlphaFoldDB" id="A0A840SEV9"/>
<gene>
    <name evidence="3" type="ORF">DYE49_07470</name>
    <name evidence="2" type="ORF">HNP77_000325</name>
</gene>
<accession>A0A840SEV9</accession>
<dbReference type="EMBL" id="CP031517">
    <property type="protein sequence ID" value="QOS40303.1"/>
    <property type="molecule type" value="Genomic_DNA"/>
</dbReference>
<dbReference type="RefSeq" id="WP_184651417.1">
    <property type="nucleotide sequence ID" value="NZ_JACHFR010000001.1"/>
</dbReference>
<keyword evidence="4" id="KW-1185">Reference proteome</keyword>
<evidence type="ECO:0000313" key="2">
    <source>
        <dbReference type="EMBL" id="MBB5217981.1"/>
    </source>
</evidence>